<dbReference type="Gene3D" id="3.40.50.300">
    <property type="entry name" value="P-loop containing nucleotide triphosphate hydrolases"/>
    <property type="match status" value="1"/>
</dbReference>
<dbReference type="InterPro" id="IPR036188">
    <property type="entry name" value="FAD/NAD-bd_sf"/>
</dbReference>
<dbReference type="InterPro" id="IPR023753">
    <property type="entry name" value="FAD/NAD-binding_dom"/>
</dbReference>
<dbReference type="InterPro" id="IPR033690">
    <property type="entry name" value="Adenylat_kinase_CS"/>
</dbReference>
<dbReference type="SUPFAM" id="SSF52540">
    <property type="entry name" value="P-loop containing nucleoside triphosphate hydrolases"/>
    <property type="match status" value="1"/>
</dbReference>
<feature type="domain" description="FAD/NAD(P)-binding" evidence="4">
    <location>
        <begin position="901"/>
        <end position="1192"/>
    </location>
</feature>
<keyword evidence="1" id="KW-0808">Transferase</keyword>
<feature type="domain" description="Cilia- and flagella-associated protein 61 N-terminal" evidence="5">
    <location>
        <begin position="5"/>
        <end position="266"/>
    </location>
</feature>
<dbReference type="PROSITE" id="PS00113">
    <property type="entry name" value="ADENYLATE_KINASE"/>
    <property type="match status" value="1"/>
</dbReference>
<evidence type="ECO:0000313" key="7">
    <source>
        <dbReference type="EMBL" id="GMI02090.1"/>
    </source>
</evidence>
<dbReference type="EMBL" id="BRXX01000275">
    <property type="protein sequence ID" value="GMI02090.1"/>
    <property type="molecule type" value="Genomic_DNA"/>
</dbReference>
<evidence type="ECO:0000256" key="2">
    <source>
        <dbReference type="ARBA" id="ARBA00022741"/>
    </source>
</evidence>
<comment type="caution">
    <text evidence="7">The sequence shown here is derived from an EMBL/GenBank/DDBJ whole genome shotgun (WGS) entry which is preliminary data.</text>
</comment>
<dbReference type="Gene3D" id="3.50.50.60">
    <property type="entry name" value="FAD/NAD(P)-binding domain"/>
    <property type="match status" value="2"/>
</dbReference>
<dbReference type="PANTHER" id="PTHR21178">
    <property type="entry name" value="CILIA- AND FLAGELLA-ASSOCIATED PROTEIN 61"/>
    <property type="match status" value="1"/>
</dbReference>
<dbReference type="CDD" id="cd01428">
    <property type="entry name" value="ADK"/>
    <property type="match status" value="1"/>
</dbReference>
<sequence length="1435" mass="156186">MSVLIRRSEIEDQKGLTALISKSGGPSTYRKRFGSYNFAQLIESGFISLTASHSEQRKRLLGYLTLNDSPRGYSHGSEKWLAYFQEAYEVDTHSSNTLWVDFLVADEEMAAETLQTMLTTVYDALPSIDYIVMNLDANDENAALTFDTLPEASLADDSEAASDFSSMVFKLHTRESVIPTLSIRAACVEDHDDLVPIFDQQSEVLSSNYGDFFLAEMIAAQDKGNKALVGLNKQDRACGLMAVSNDVELTMLQTCFHLESYDYLCKLPEDETYDQLAMQGGAVEDDLKGLDIEEEKEEVEAPPPVLAKEPPRIIIAGAPASGKGTQCEMLVEKYDVVHLSTGDMLRAAVAAETDVGLQAKEVMESGNLVPDELITKIIVDRLAQPDCQSKGWLLDGFPRTRAQADSLAENGIVPHIFLLLNVPDEDIVARVTGRRLDPETGKIYHVTFNPPEDEEIAARLTQRADDTEEKCRVRLSTYHENVVAITPCYDGSGGETVKAGVSFSGEDGGGDVEEGKQDEKVEDLVVEVPGDASPNLLREIDGARGKADVFVDVAKAVDDVLASVVTSGELSSVGVYSTKTMTPVDVKIDLEETLAEAESNCFSITLFCLDSESGSRSIDFLPHAFRAFPDRDYCILTVPSSASETPLLSSFSPVRSKSGSTFSHCLYVLHKDALFAHQYLKVERFVEADHGPAIPRLIRSMGEGGGKIRDLIDMSKQEDDVPLDENPNVISFAATVGGNVIGLVVAHRKTTGVEDINWLRSNYHAEDFIAYDRHRARNQATVSAFAISPTYAGYARFVVREVMRLFDKTVLYYETKPGESVPSIISSQFVPIKPRKRAQPFEGQEDVPMWKRSVKVSDDEEGKEEEKVDVEVFEPTPDKGMGLHFITKRLLTEPKINCNSKIVVVGASTAGISFIETLLFTPYLNFTNISLVSPGGLNLDSGDNTMLAKDEDYPSPGRMVGLGLQNKIRIADASLLELDREAKAIVLSDESILPYDVLILTTGRSDASVKKVEGAGDGADGVFFMDGVEGSKAALAAVEYLTPKDKVCVYGNALESLTSVTGLLKAGVKGSQIVLVGGSDLGDAGMNDALLGAMDAEGVEVRVGLKAVSVLSDVEQCVEGLMCVDESGSSVTVECRMLVFADAHDCSPAVFSCCNGSGLVYDGALVVTKTFKTVDPNIYSGGTMTKFSRTFKRQPKHSRYCSKETGTYLAECVLMSVDPLSGGVVEPAEPPTFSAPRSVSCALPGGLFYSRISLPVINPLTTTNMITGGLGEGTCNRYCVLKTDPRGVVVEFIYLGTAEVQVQNLSNVVGLQEAYLNSCVGAYNKGNVSDWIDFFRADWSTAIFHDRFPLLHSSLRGLLSSDEGAFDVSLMLTRMLEEGKDDETLNSLRINAVGPGGTMLMPSTKKMVEANGIEFLRKNKVVLNRFKLPERNTLE</sequence>
<dbReference type="Pfam" id="PF07992">
    <property type="entry name" value="Pyr_redox_2"/>
    <property type="match status" value="1"/>
</dbReference>
<dbReference type="SUPFAM" id="SSF51905">
    <property type="entry name" value="FAD/NAD(P)-binding domain"/>
    <property type="match status" value="1"/>
</dbReference>
<keyword evidence="2" id="KW-0547">Nucleotide-binding</keyword>
<dbReference type="GO" id="GO:0004017">
    <property type="term" value="F:AMP kinase activity"/>
    <property type="evidence" value="ECO:0007669"/>
    <property type="project" value="InterPro"/>
</dbReference>
<evidence type="ECO:0008006" key="9">
    <source>
        <dbReference type="Google" id="ProtNLM"/>
    </source>
</evidence>
<dbReference type="InterPro" id="IPR038884">
    <property type="entry name" value="CFAP61"/>
</dbReference>
<dbReference type="GO" id="GO:0005524">
    <property type="term" value="F:ATP binding"/>
    <property type="evidence" value="ECO:0007669"/>
    <property type="project" value="InterPro"/>
</dbReference>
<dbReference type="Pfam" id="PF23150">
    <property type="entry name" value="CFAP61_dimer"/>
    <property type="match status" value="1"/>
</dbReference>
<keyword evidence="8" id="KW-1185">Reference proteome</keyword>
<gene>
    <name evidence="7" type="ORF">TrVE_jg8037</name>
</gene>
<feature type="domain" description="CFAP61 dimerisation" evidence="6">
    <location>
        <begin position="1231"/>
        <end position="1343"/>
    </location>
</feature>
<protein>
    <recommendedName>
        <fullName evidence="9">Adenylate kinase</fullName>
    </recommendedName>
</protein>
<dbReference type="Proteomes" id="UP001165160">
    <property type="component" value="Unassembled WGS sequence"/>
</dbReference>
<evidence type="ECO:0000259" key="5">
    <source>
        <dbReference type="Pfam" id="PF16092"/>
    </source>
</evidence>
<evidence type="ECO:0000256" key="1">
    <source>
        <dbReference type="ARBA" id="ARBA00022679"/>
    </source>
</evidence>
<dbReference type="Pfam" id="PF16092">
    <property type="entry name" value="CFAP61_N"/>
    <property type="match status" value="1"/>
</dbReference>
<dbReference type="PRINTS" id="PR00094">
    <property type="entry name" value="ADENYLTKNASE"/>
</dbReference>
<dbReference type="InterPro" id="IPR027417">
    <property type="entry name" value="P-loop_NTPase"/>
</dbReference>
<dbReference type="InterPro" id="IPR032151">
    <property type="entry name" value="CFAP61_N"/>
</dbReference>
<dbReference type="InterPro" id="IPR000850">
    <property type="entry name" value="Adenylat/UMP-CMP_kin"/>
</dbReference>
<keyword evidence="3" id="KW-0418">Kinase</keyword>
<name>A0A9W7C3G2_9STRA</name>
<dbReference type="InterPro" id="IPR006259">
    <property type="entry name" value="Adenyl_kin_sub"/>
</dbReference>
<dbReference type="PANTHER" id="PTHR21178:SF8">
    <property type="entry name" value="CILIA- AND FLAGELLA-ASSOCIATED PROTEIN 61"/>
    <property type="match status" value="1"/>
</dbReference>
<reference evidence="8" key="1">
    <citation type="journal article" date="2023" name="Commun. Biol.">
        <title>Genome analysis of Parmales, the sister group of diatoms, reveals the evolutionary specialization of diatoms from phago-mixotrophs to photoautotrophs.</title>
        <authorList>
            <person name="Ban H."/>
            <person name="Sato S."/>
            <person name="Yoshikawa S."/>
            <person name="Yamada K."/>
            <person name="Nakamura Y."/>
            <person name="Ichinomiya M."/>
            <person name="Sato N."/>
            <person name="Blanc-Mathieu R."/>
            <person name="Endo H."/>
            <person name="Kuwata A."/>
            <person name="Ogata H."/>
        </authorList>
    </citation>
    <scope>NUCLEOTIDE SEQUENCE [LARGE SCALE GENOMIC DNA]</scope>
    <source>
        <strain evidence="8">NIES 3699</strain>
    </source>
</reference>
<evidence type="ECO:0000313" key="8">
    <source>
        <dbReference type="Proteomes" id="UP001165160"/>
    </source>
</evidence>
<dbReference type="InterPro" id="IPR056299">
    <property type="entry name" value="CFAP61_dimer"/>
</dbReference>
<dbReference type="GO" id="GO:0016491">
    <property type="term" value="F:oxidoreductase activity"/>
    <property type="evidence" value="ECO:0007669"/>
    <property type="project" value="InterPro"/>
</dbReference>
<evidence type="ECO:0000256" key="3">
    <source>
        <dbReference type="ARBA" id="ARBA00022777"/>
    </source>
</evidence>
<proteinExistence type="inferred from homology"/>
<accession>A0A9W7C3G2</accession>
<organism evidence="7 8">
    <name type="scientific">Triparma verrucosa</name>
    <dbReference type="NCBI Taxonomy" id="1606542"/>
    <lineage>
        <taxon>Eukaryota</taxon>
        <taxon>Sar</taxon>
        <taxon>Stramenopiles</taxon>
        <taxon>Ochrophyta</taxon>
        <taxon>Bolidophyceae</taxon>
        <taxon>Parmales</taxon>
        <taxon>Triparmaceae</taxon>
        <taxon>Triparma</taxon>
    </lineage>
</organism>
<dbReference type="NCBIfam" id="TIGR01351">
    <property type="entry name" value="adk"/>
    <property type="match status" value="1"/>
</dbReference>
<evidence type="ECO:0000259" key="4">
    <source>
        <dbReference type="Pfam" id="PF07992"/>
    </source>
</evidence>
<dbReference type="HAMAP" id="MF_00235">
    <property type="entry name" value="Adenylate_kinase_Adk"/>
    <property type="match status" value="1"/>
</dbReference>
<evidence type="ECO:0000259" key="6">
    <source>
        <dbReference type="Pfam" id="PF23150"/>
    </source>
</evidence>
<dbReference type="Pfam" id="PF00406">
    <property type="entry name" value="ADK"/>
    <property type="match status" value="1"/>
</dbReference>